<keyword evidence="4 9" id="KW-0812">Transmembrane</keyword>
<feature type="transmembrane region" description="Helical" evidence="9">
    <location>
        <begin position="12"/>
        <end position="30"/>
    </location>
</feature>
<evidence type="ECO:0000256" key="6">
    <source>
        <dbReference type="ARBA" id="ARBA00022927"/>
    </source>
</evidence>
<keyword evidence="8 9" id="KW-0472">Membrane</keyword>
<organism evidence="10 11">
    <name type="scientific">Ophiocordyceps australis</name>
    <dbReference type="NCBI Taxonomy" id="1399860"/>
    <lineage>
        <taxon>Eukaryota</taxon>
        <taxon>Fungi</taxon>
        <taxon>Dikarya</taxon>
        <taxon>Ascomycota</taxon>
        <taxon>Pezizomycotina</taxon>
        <taxon>Sordariomycetes</taxon>
        <taxon>Hypocreomycetidae</taxon>
        <taxon>Hypocreales</taxon>
        <taxon>Ophiocordycipitaceae</taxon>
        <taxon>Ophiocordyceps</taxon>
    </lineage>
</organism>
<reference evidence="10 11" key="1">
    <citation type="submission" date="2017-06" db="EMBL/GenBank/DDBJ databases">
        <title>Ant-infecting Ophiocordyceps genomes reveal a high diversity of potential behavioral manipulation genes and a possible major role for enterotoxins.</title>
        <authorList>
            <person name="De Bekker C."/>
            <person name="Evans H.C."/>
            <person name="Brachmann A."/>
            <person name="Hughes D.P."/>
        </authorList>
    </citation>
    <scope>NUCLEOTIDE SEQUENCE [LARGE SCALE GENOMIC DNA]</scope>
    <source>
        <strain evidence="10 11">Map64</strain>
    </source>
</reference>
<sequence length="108" mass="12317">MFGAAGQIPPATLYFLWQWVIIGFLFNGFIKRRFFGWWSRYNYVTSGALDIGTAFCTVIVGLALGLSESNFPDWWGTRVWQNTLDFNGTAVTRQFIPNVTQPIGPETW</sequence>
<evidence type="ECO:0000256" key="2">
    <source>
        <dbReference type="ARBA" id="ARBA00008807"/>
    </source>
</evidence>
<comment type="caution">
    <text evidence="10">The sequence shown here is derived from an EMBL/GenBank/DDBJ whole genome shotgun (WGS) entry which is preliminary data.</text>
</comment>
<keyword evidence="11" id="KW-1185">Reference proteome</keyword>
<protein>
    <recommendedName>
        <fullName evidence="12">OPT family small oligopeptide transporter</fullName>
    </recommendedName>
</protein>
<evidence type="ECO:0000256" key="1">
    <source>
        <dbReference type="ARBA" id="ARBA00004141"/>
    </source>
</evidence>
<evidence type="ECO:0000313" key="11">
    <source>
        <dbReference type="Proteomes" id="UP000226192"/>
    </source>
</evidence>
<proteinExistence type="inferred from homology"/>
<evidence type="ECO:0000256" key="9">
    <source>
        <dbReference type="SAM" id="Phobius"/>
    </source>
</evidence>
<comment type="similarity">
    <text evidence="2">Belongs to the oligopeptide OPT transporter family.</text>
</comment>
<evidence type="ECO:0000256" key="4">
    <source>
        <dbReference type="ARBA" id="ARBA00022692"/>
    </source>
</evidence>
<dbReference type="GO" id="GO:0035673">
    <property type="term" value="F:oligopeptide transmembrane transporter activity"/>
    <property type="evidence" value="ECO:0007669"/>
    <property type="project" value="InterPro"/>
</dbReference>
<evidence type="ECO:0000256" key="5">
    <source>
        <dbReference type="ARBA" id="ARBA00022856"/>
    </source>
</evidence>
<dbReference type="Proteomes" id="UP000226192">
    <property type="component" value="Unassembled WGS sequence"/>
</dbReference>
<dbReference type="GO" id="GO:0016020">
    <property type="term" value="C:membrane"/>
    <property type="evidence" value="ECO:0007669"/>
    <property type="project" value="UniProtKB-SubCell"/>
</dbReference>
<accession>A0A2C5Y5Z9</accession>
<evidence type="ECO:0000313" key="10">
    <source>
        <dbReference type="EMBL" id="PHH62850.1"/>
    </source>
</evidence>
<gene>
    <name evidence="10" type="ORF">CDD81_6650</name>
</gene>
<dbReference type="Pfam" id="PF03169">
    <property type="entry name" value="OPT"/>
    <property type="match status" value="1"/>
</dbReference>
<dbReference type="GO" id="GO:0015031">
    <property type="term" value="P:protein transport"/>
    <property type="evidence" value="ECO:0007669"/>
    <property type="project" value="UniProtKB-KW"/>
</dbReference>
<name>A0A2C5Y5Z9_9HYPO</name>
<keyword evidence="7 9" id="KW-1133">Transmembrane helix</keyword>
<dbReference type="EMBL" id="NJET01000062">
    <property type="protein sequence ID" value="PHH62850.1"/>
    <property type="molecule type" value="Genomic_DNA"/>
</dbReference>
<evidence type="ECO:0000256" key="7">
    <source>
        <dbReference type="ARBA" id="ARBA00022989"/>
    </source>
</evidence>
<keyword evidence="3" id="KW-0813">Transport</keyword>
<dbReference type="AlphaFoldDB" id="A0A2C5Y5Z9"/>
<evidence type="ECO:0008006" key="12">
    <source>
        <dbReference type="Google" id="ProtNLM"/>
    </source>
</evidence>
<evidence type="ECO:0000256" key="8">
    <source>
        <dbReference type="ARBA" id="ARBA00023136"/>
    </source>
</evidence>
<dbReference type="InterPro" id="IPR004648">
    <property type="entry name" value="Oligpept_transpt"/>
</dbReference>
<feature type="transmembrane region" description="Helical" evidence="9">
    <location>
        <begin position="42"/>
        <end position="66"/>
    </location>
</feature>
<evidence type="ECO:0000256" key="3">
    <source>
        <dbReference type="ARBA" id="ARBA00022448"/>
    </source>
</evidence>
<keyword evidence="5" id="KW-0571">Peptide transport</keyword>
<comment type="subcellular location">
    <subcellularLocation>
        <location evidence="1">Membrane</location>
        <topology evidence="1">Multi-pass membrane protein</topology>
    </subcellularLocation>
</comment>
<dbReference type="InterPro" id="IPR004813">
    <property type="entry name" value="OPT"/>
</dbReference>
<dbReference type="PANTHER" id="PTHR22601">
    <property type="entry name" value="ISP4 LIKE PROTEIN"/>
    <property type="match status" value="1"/>
</dbReference>
<dbReference type="OrthoDB" id="9986677at2759"/>
<keyword evidence="6" id="KW-0653">Protein transport</keyword>